<reference evidence="2" key="2">
    <citation type="submission" date="2023-07" db="EMBL/GenBank/DDBJ databases">
        <title>Genome content predicts the carbon catabolic preferences of heterotrophic bacteria.</title>
        <authorList>
            <person name="Gralka M."/>
        </authorList>
    </citation>
    <scope>NUCLEOTIDE SEQUENCE</scope>
    <source>
        <strain evidence="2">F2M12</strain>
    </source>
</reference>
<protein>
    <submittedName>
        <fullName evidence="2">Uncharacterized protein</fullName>
    </submittedName>
</protein>
<dbReference type="EMBL" id="JAUOQI010000003">
    <property type="protein sequence ID" value="MDO6576699.1"/>
    <property type="molecule type" value="Genomic_DNA"/>
</dbReference>
<evidence type="ECO:0000313" key="1">
    <source>
        <dbReference type="EMBL" id="AMJ76182.1"/>
    </source>
</evidence>
<organism evidence="2 4">
    <name type="scientific">Alteromonas stellipolaris</name>
    <dbReference type="NCBI Taxonomy" id="233316"/>
    <lineage>
        <taxon>Bacteria</taxon>
        <taxon>Pseudomonadati</taxon>
        <taxon>Pseudomonadota</taxon>
        <taxon>Gammaproteobacteria</taxon>
        <taxon>Alteromonadales</taxon>
        <taxon>Alteromonadaceae</taxon>
        <taxon>Alteromonas/Salinimonas group</taxon>
        <taxon>Alteromonas</taxon>
    </lineage>
</organism>
<name>A0AAW7YZR5_9ALTE</name>
<dbReference type="AlphaFoldDB" id="A0AAW7YZR5"/>
<dbReference type="KEGG" id="asq:AVL57_20755"/>
<dbReference type="EMBL" id="CP013926">
    <property type="protein sequence ID" value="AMJ76182.1"/>
    <property type="molecule type" value="Genomic_DNA"/>
</dbReference>
<dbReference type="Proteomes" id="UP000056750">
    <property type="component" value="Chromosome"/>
</dbReference>
<evidence type="ECO:0000313" key="3">
    <source>
        <dbReference type="Proteomes" id="UP000056750"/>
    </source>
</evidence>
<evidence type="ECO:0000313" key="4">
    <source>
        <dbReference type="Proteomes" id="UP001170717"/>
    </source>
</evidence>
<gene>
    <name evidence="1" type="ORF">AVL57_20755</name>
    <name evidence="2" type="ORF">Q4527_04815</name>
</gene>
<proteinExistence type="predicted"/>
<sequence length="60" mass="6770">MTVENFHDNNDFISLNVKASVLRKMLSGQNLHVSDIHCNCSRSKQQLQQLLLQAVSGNDE</sequence>
<accession>A0AAW7YZR5</accession>
<dbReference type="GeneID" id="83260156"/>
<keyword evidence="3" id="KW-1185">Reference proteome</keyword>
<dbReference type="Proteomes" id="UP001170717">
    <property type="component" value="Unassembled WGS sequence"/>
</dbReference>
<evidence type="ECO:0000313" key="2">
    <source>
        <dbReference type="EMBL" id="MDO6576699.1"/>
    </source>
</evidence>
<reference evidence="1 3" key="1">
    <citation type="submission" date="2015-12" db="EMBL/GenBank/DDBJ databases">
        <title>Intraspecies pangenome expansion in the marine bacterium Alteromonas.</title>
        <authorList>
            <person name="Lopez-Perez M."/>
            <person name="Rodriguez-Valera F."/>
        </authorList>
    </citation>
    <scope>NUCLEOTIDE SEQUENCE [LARGE SCALE GENOMIC DNA]</scope>
    <source>
        <strain evidence="1 3">LMG 21861</strain>
    </source>
</reference>
<dbReference type="RefSeq" id="WP_057795104.1">
    <property type="nucleotide sequence ID" value="NZ_CANLMS010000005.1"/>
</dbReference>